<proteinExistence type="predicted"/>
<reference evidence="2" key="1">
    <citation type="submission" date="2015-06" db="EMBL/GenBank/DDBJ databases">
        <title>Expansion of signal transduction pathways in fungi by whole-genome duplication.</title>
        <authorList>
            <consortium name="DOE Joint Genome Institute"/>
            <person name="Corrochano L.M."/>
            <person name="Kuo A."/>
            <person name="Marcet-Houben M."/>
            <person name="Polaino S."/>
            <person name="Salamov A."/>
            <person name="Villalobos J.M."/>
            <person name="Alvarez M.I."/>
            <person name="Avalos J."/>
            <person name="Benito E.P."/>
            <person name="Benoit I."/>
            <person name="Burger G."/>
            <person name="Camino L.P."/>
            <person name="Canovas D."/>
            <person name="Cerda-Olmedo E."/>
            <person name="Cheng J.-F."/>
            <person name="Dominguez A."/>
            <person name="Elias M."/>
            <person name="Eslava A.P."/>
            <person name="Glaser F."/>
            <person name="Grimwood J."/>
            <person name="Gutierrez G."/>
            <person name="Heitman J."/>
            <person name="Henrissat B."/>
            <person name="Iturriaga E.A."/>
            <person name="Lang B.F."/>
            <person name="Lavin J.L."/>
            <person name="Lee S."/>
            <person name="Li W."/>
            <person name="Lindquist E."/>
            <person name="Lopez-Garcia S."/>
            <person name="Luque E.M."/>
            <person name="Marcos A.T."/>
            <person name="Martin J."/>
            <person name="McCluskey K."/>
            <person name="Medina H.R."/>
            <person name="Miralles-Duran A."/>
            <person name="Miyazaki A."/>
            <person name="Munoz-Torres E."/>
            <person name="Oguiza J.A."/>
            <person name="Ohm R."/>
            <person name="Olmedo M."/>
            <person name="Orejas M."/>
            <person name="Ortiz-Castellanos L."/>
            <person name="Pisabarro A.G."/>
            <person name="Rodriguez-Romero J."/>
            <person name="Ruiz-Herrera J."/>
            <person name="Ruiz-Vazquez R."/>
            <person name="Sanz C."/>
            <person name="Schackwitz W."/>
            <person name="Schmutz J."/>
            <person name="Shahriari M."/>
            <person name="Shelest E."/>
            <person name="Silva-Franco F."/>
            <person name="Soanes D."/>
            <person name="Syed K."/>
            <person name="Tagua V.G."/>
            <person name="Talbot N.J."/>
            <person name="Thon M."/>
            <person name="De vries R.P."/>
            <person name="Wiebenga A."/>
            <person name="Yadav J.S."/>
            <person name="Braun E.L."/>
            <person name="Baker S."/>
            <person name="Garre V."/>
            <person name="Horwitz B."/>
            <person name="Torres-Martinez S."/>
            <person name="Idnurm A."/>
            <person name="Herrera-Estrella A."/>
            <person name="Gabaldon T."/>
            <person name="Grigoriev I.V."/>
        </authorList>
    </citation>
    <scope>NUCLEOTIDE SEQUENCE [LARGE SCALE GENOMIC DNA]</scope>
    <source>
        <strain evidence="2">NRRL 1555(-)</strain>
    </source>
</reference>
<evidence type="ECO:0000313" key="1">
    <source>
        <dbReference type="EMBL" id="OAD67975.1"/>
    </source>
</evidence>
<dbReference type="GeneID" id="28995066"/>
<keyword evidence="2" id="KW-1185">Reference proteome</keyword>
<sequence length="67" mass="7547">MESSTPVLWPTPRHMVSSSSTMAALSPRYIDQCVKSNPRQLIKVDILGDTVELPVYALRRRNALVHI</sequence>
<dbReference type="Proteomes" id="UP000077315">
    <property type="component" value="Unassembled WGS sequence"/>
</dbReference>
<dbReference type="RefSeq" id="XP_018286015.1">
    <property type="nucleotide sequence ID" value="XM_018434160.1"/>
</dbReference>
<dbReference type="EMBL" id="KV440997">
    <property type="protein sequence ID" value="OAD67975.1"/>
    <property type="molecule type" value="Genomic_DNA"/>
</dbReference>
<dbReference type="InParanoid" id="A0A167KFD1"/>
<dbReference type="VEuPathDB" id="FungiDB:PHYBLDRAFT_160321"/>
<organism evidence="1 2">
    <name type="scientific">Phycomyces blakesleeanus (strain ATCC 8743b / DSM 1359 / FGSC 10004 / NBRC 33097 / NRRL 1555)</name>
    <dbReference type="NCBI Taxonomy" id="763407"/>
    <lineage>
        <taxon>Eukaryota</taxon>
        <taxon>Fungi</taxon>
        <taxon>Fungi incertae sedis</taxon>
        <taxon>Mucoromycota</taxon>
        <taxon>Mucoromycotina</taxon>
        <taxon>Mucoromycetes</taxon>
        <taxon>Mucorales</taxon>
        <taxon>Phycomycetaceae</taxon>
        <taxon>Phycomyces</taxon>
    </lineage>
</organism>
<accession>A0A167KFD1</accession>
<evidence type="ECO:0000313" key="2">
    <source>
        <dbReference type="Proteomes" id="UP000077315"/>
    </source>
</evidence>
<protein>
    <submittedName>
        <fullName evidence="1">Uncharacterized protein</fullName>
    </submittedName>
</protein>
<dbReference type="OrthoDB" id="2222427at2759"/>
<gene>
    <name evidence="1" type="ORF">PHYBLDRAFT_160321</name>
</gene>
<dbReference type="AlphaFoldDB" id="A0A167KFD1"/>
<name>A0A167KFD1_PHYB8</name>